<reference evidence="2" key="1">
    <citation type="journal article" date="2022" name="Mol. Ecol. Resour.">
        <title>The genomes of chicory, endive, great burdock and yacon provide insights into Asteraceae palaeo-polyploidization history and plant inulin production.</title>
        <authorList>
            <person name="Fan W."/>
            <person name="Wang S."/>
            <person name="Wang H."/>
            <person name="Wang A."/>
            <person name="Jiang F."/>
            <person name="Liu H."/>
            <person name="Zhao H."/>
            <person name="Xu D."/>
            <person name="Zhang Y."/>
        </authorList>
    </citation>
    <scope>NUCLEOTIDE SEQUENCE [LARGE SCALE GENOMIC DNA]</scope>
    <source>
        <strain evidence="2">cv. Yunnan</strain>
    </source>
</reference>
<proteinExistence type="predicted"/>
<organism evidence="1 2">
    <name type="scientific">Smallanthus sonchifolius</name>
    <dbReference type="NCBI Taxonomy" id="185202"/>
    <lineage>
        <taxon>Eukaryota</taxon>
        <taxon>Viridiplantae</taxon>
        <taxon>Streptophyta</taxon>
        <taxon>Embryophyta</taxon>
        <taxon>Tracheophyta</taxon>
        <taxon>Spermatophyta</taxon>
        <taxon>Magnoliopsida</taxon>
        <taxon>eudicotyledons</taxon>
        <taxon>Gunneridae</taxon>
        <taxon>Pentapetalae</taxon>
        <taxon>asterids</taxon>
        <taxon>campanulids</taxon>
        <taxon>Asterales</taxon>
        <taxon>Asteraceae</taxon>
        <taxon>Asteroideae</taxon>
        <taxon>Heliantheae alliance</taxon>
        <taxon>Millerieae</taxon>
        <taxon>Smallanthus</taxon>
    </lineage>
</organism>
<accession>A0ACB9CEL4</accession>
<evidence type="ECO:0000313" key="1">
    <source>
        <dbReference type="EMBL" id="KAI3732737.1"/>
    </source>
</evidence>
<dbReference type="EMBL" id="CM042038">
    <property type="protein sequence ID" value="KAI3732737.1"/>
    <property type="molecule type" value="Genomic_DNA"/>
</dbReference>
<name>A0ACB9CEL4_9ASTR</name>
<sequence>MPKGKIPILEESSKVSLLCPTLVTNQTKKPGHFLQSVFKKFVVHNAKELEVLMMHNMYASFICRWTYCAEIAHDVSTPKRKEIVERAAQSDVSVTTNYHGCAAKKTNKFGTPSSKRKKKLYFIFKFLRFLLRAYF</sequence>
<gene>
    <name evidence="1" type="ORF">L1987_63945</name>
</gene>
<comment type="caution">
    <text evidence="1">The sequence shown here is derived from an EMBL/GenBank/DDBJ whole genome shotgun (WGS) entry which is preliminary data.</text>
</comment>
<keyword evidence="2" id="KW-1185">Reference proteome</keyword>
<reference evidence="1 2" key="2">
    <citation type="journal article" date="2022" name="Mol. Ecol. Resour.">
        <title>The genomes of chicory, endive, great burdock and yacon provide insights into Asteraceae paleo-polyploidization history and plant inulin production.</title>
        <authorList>
            <person name="Fan W."/>
            <person name="Wang S."/>
            <person name="Wang H."/>
            <person name="Wang A."/>
            <person name="Jiang F."/>
            <person name="Liu H."/>
            <person name="Zhao H."/>
            <person name="Xu D."/>
            <person name="Zhang Y."/>
        </authorList>
    </citation>
    <scope>NUCLEOTIDE SEQUENCE [LARGE SCALE GENOMIC DNA]</scope>
    <source>
        <strain evidence="2">cv. Yunnan</strain>
        <tissue evidence="1">Leaves</tissue>
    </source>
</reference>
<dbReference type="Proteomes" id="UP001056120">
    <property type="component" value="Linkage Group LG21"/>
</dbReference>
<protein>
    <submittedName>
        <fullName evidence="1">Uncharacterized protein</fullName>
    </submittedName>
</protein>
<evidence type="ECO:0000313" key="2">
    <source>
        <dbReference type="Proteomes" id="UP001056120"/>
    </source>
</evidence>